<reference evidence="1" key="2">
    <citation type="journal article" date="2015" name="Fish Shellfish Immunol.">
        <title>Early steps in the European eel (Anguilla anguilla)-Vibrio vulnificus interaction in the gills: Role of the RtxA13 toxin.</title>
        <authorList>
            <person name="Callol A."/>
            <person name="Pajuelo D."/>
            <person name="Ebbesson L."/>
            <person name="Teles M."/>
            <person name="MacKenzie S."/>
            <person name="Amaro C."/>
        </authorList>
    </citation>
    <scope>NUCLEOTIDE SEQUENCE</scope>
</reference>
<sequence length="21" mass="2505">MSEVMNQSAILLRRGKSFHWN</sequence>
<accession>A0A0E9UWE0</accession>
<reference evidence="1" key="1">
    <citation type="submission" date="2014-11" db="EMBL/GenBank/DDBJ databases">
        <authorList>
            <person name="Amaro Gonzalez C."/>
        </authorList>
    </citation>
    <scope>NUCLEOTIDE SEQUENCE</scope>
</reference>
<organism evidence="1">
    <name type="scientific">Anguilla anguilla</name>
    <name type="common">European freshwater eel</name>
    <name type="synonym">Muraena anguilla</name>
    <dbReference type="NCBI Taxonomy" id="7936"/>
    <lineage>
        <taxon>Eukaryota</taxon>
        <taxon>Metazoa</taxon>
        <taxon>Chordata</taxon>
        <taxon>Craniata</taxon>
        <taxon>Vertebrata</taxon>
        <taxon>Euteleostomi</taxon>
        <taxon>Actinopterygii</taxon>
        <taxon>Neopterygii</taxon>
        <taxon>Teleostei</taxon>
        <taxon>Anguilliformes</taxon>
        <taxon>Anguillidae</taxon>
        <taxon>Anguilla</taxon>
    </lineage>
</organism>
<dbReference type="EMBL" id="GBXM01038373">
    <property type="protein sequence ID" value="JAH70204.1"/>
    <property type="molecule type" value="Transcribed_RNA"/>
</dbReference>
<name>A0A0E9UWE0_ANGAN</name>
<proteinExistence type="predicted"/>
<evidence type="ECO:0000313" key="1">
    <source>
        <dbReference type="EMBL" id="JAH70204.1"/>
    </source>
</evidence>
<dbReference type="AlphaFoldDB" id="A0A0E9UWE0"/>
<protein>
    <submittedName>
        <fullName evidence="1">Uncharacterized protein</fullName>
    </submittedName>
</protein>